<dbReference type="InterPro" id="IPR012337">
    <property type="entry name" value="RNaseH-like_sf"/>
</dbReference>
<dbReference type="Gene3D" id="3.10.10.10">
    <property type="entry name" value="HIV Type 1 Reverse Transcriptase, subunit A, domain 1"/>
    <property type="match status" value="1"/>
</dbReference>
<evidence type="ECO:0000256" key="5">
    <source>
        <dbReference type="SAM" id="MobiDB-lite"/>
    </source>
</evidence>
<dbReference type="CDD" id="cd01647">
    <property type="entry name" value="RT_LTR"/>
    <property type="match status" value="1"/>
</dbReference>
<dbReference type="InterPro" id="IPR001584">
    <property type="entry name" value="Integrase_cat-core"/>
</dbReference>
<keyword evidence="2" id="KW-0548">Nucleotidyltransferase</keyword>
<dbReference type="GO" id="GO:0015074">
    <property type="term" value="P:DNA integration"/>
    <property type="evidence" value="ECO:0007669"/>
    <property type="project" value="InterPro"/>
</dbReference>
<dbReference type="InterPro" id="IPR036397">
    <property type="entry name" value="RNaseH_sf"/>
</dbReference>
<keyword evidence="1" id="KW-0808">Transferase</keyword>
<evidence type="ECO:0000313" key="7">
    <source>
        <dbReference type="EMBL" id="GEU47672.1"/>
    </source>
</evidence>
<dbReference type="PROSITE" id="PS50994">
    <property type="entry name" value="INTEGRASE"/>
    <property type="match status" value="1"/>
</dbReference>
<evidence type="ECO:0000256" key="2">
    <source>
        <dbReference type="ARBA" id="ARBA00022695"/>
    </source>
</evidence>
<evidence type="ECO:0000256" key="1">
    <source>
        <dbReference type="ARBA" id="ARBA00022679"/>
    </source>
</evidence>
<feature type="domain" description="Integrase catalytic" evidence="6">
    <location>
        <begin position="651"/>
        <end position="856"/>
    </location>
</feature>
<dbReference type="Gene3D" id="2.40.70.10">
    <property type="entry name" value="Acid Proteases"/>
    <property type="match status" value="1"/>
</dbReference>
<dbReference type="GO" id="GO:0004519">
    <property type="term" value="F:endonuclease activity"/>
    <property type="evidence" value="ECO:0007669"/>
    <property type="project" value="UniProtKB-KW"/>
</dbReference>
<keyword evidence="4" id="KW-0378">Hydrolase</keyword>
<protein>
    <recommendedName>
        <fullName evidence="6">Integrase catalytic domain-containing protein</fullName>
    </recommendedName>
</protein>
<evidence type="ECO:0000256" key="3">
    <source>
        <dbReference type="ARBA" id="ARBA00022722"/>
    </source>
</evidence>
<sequence length="985" mass="112637">MTKKQVGGEWIIEREMTMISKDREISKNGSKPKKSNENNENDNDNQNPNIAAIIAQQLQTILPQILTQVTNNVNNVNAAGGGRNGGNGGNNSCTYKGFMACNPKEYDGKRGAIALTRWIEKMENVIDNSGCAENQKFCPSNEIEKLEYEFWNHKMVGANDVGYTDRYHELEINKQGSGRNDDKREKVSKGFMAATTHRNENTRPHQKFAKYLAYHPEGRPCIVCFNCQNLGHYTRNFCMPIKHVAQINVVRGGYEPGTCYECRSHEHYRNTCPKLNLASDQVGNHLTIEGNQNTRNNENQVKGRTFNVNAVGTLQDPNVVKGTFSLNHHYATVLLDSKADFSFISTNLVPMLNVKPSFVNPGYVIEVADGKNVEVDRIIHNYKLELGNSMFPIDLIPLGHGSFDVIMGMDWLSEHKAEIVCHEKVVRIPLENSKILHVQGERTPRIAKELQDKGFIRRSHYPWGAPVLLVKKKDGALRMCIDYRELNKLTIKNCYPLLRINDLFDQLQGACYFSKIDLRSEDFVVYCDASNQGLGCVLMQRDHKSLQHIFVQKVLNMRQRRWIVLFSHYGCEIRYHPGKANVVADALSRKERVKPKHVRAMAMIIQPGIRGMIIAAQGKAFKQENVLAERLHGLDQQMERKEDGSLYFIDHIWVPLVEGVRTIDMDEAHKTMYSEHPEADKMTRSGHDAIWVIVDRLTKLAHFLAIRDDYSTERLEKLYIDEIVARHGVPVSIILDRDGCFTSQLWQTLQKSLGIRLDMGTAYHPQTDGQSERTIQTLDDMLRAYVIDFGGNWDVHLPSPVLWAKIGESNLIGPELVQETTDKVVLIKEKLKAVRDRQKSYAGNRRKPLEFKVGDKVLLKVSPWKGVMRFGKKGKLEPRCLADANLHVSLDEIKIDKTLHFVKKPVEIIDREVKTLKCGKIMIVKVRWNPKRGLEFTWEHEDHMKVSYPYFLLLLLVNPVVKSRDEIFLKRGYCDNCALSRLVNR</sequence>
<dbReference type="SUPFAM" id="SSF50630">
    <property type="entry name" value="Acid proteases"/>
    <property type="match status" value="1"/>
</dbReference>
<feature type="region of interest" description="Disordered" evidence="5">
    <location>
        <begin position="14"/>
        <end position="47"/>
    </location>
</feature>
<dbReference type="Pfam" id="PF08284">
    <property type="entry name" value="RVP_2"/>
    <property type="match status" value="1"/>
</dbReference>
<organism evidence="7">
    <name type="scientific">Tanacetum cinerariifolium</name>
    <name type="common">Dalmatian daisy</name>
    <name type="synonym">Chrysanthemum cinerariifolium</name>
    <dbReference type="NCBI Taxonomy" id="118510"/>
    <lineage>
        <taxon>Eukaryota</taxon>
        <taxon>Viridiplantae</taxon>
        <taxon>Streptophyta</taxon>
        <taxon>Embryophyta</taxon>
        <taxon>Tracheophyta</taxon>
        <taxon>Spermatophyta</taxon>
        <taxon>Magnoliopsida</taxon>
        <taxon>eudicotyledons</taxon>
        <taxon>Gunneridae</taxon>
        <taxon>Pentapetalae</taxon>
        <taxon>asterids</taxon>
        <taxon>campanulids</taxon>
        <taxon>Asterales</taxon>
        <taxon>Asteraceae</taxon>
        <taxon>Asteroideae</taxon>
        <taxon>Anthemideae</taxon>
        <taxon>Anthemidinae</taxon>
        <taxon>Tanacetum</taxon>
    </lineage>
</organism>
<dbReference type="Gene3D" id="4.10.60.10">
    <property type="entry name" value="Zinc finger, CCHC-type"/>
    <property type="match status" value="1"/>
</dbReference>
<proteinExistence type="predicted"/>
<keyword evidence="4" id="KW-0255">Endonuclease</keyword>
<dbReference type="InterPro" id="IPR043502">
    <property type="entry name" value="DNA/RNA_pol_sf"/>
</dbReference>
<dbReference type="GO" id="GO:0003676">
    <property type="term" value="F:nucleic acid binding"/>
    <property type="evidence" value="ECO:0007669"/>
    <property type="project" value="InterPro"/>
</dbReference>
<dbReference type="SUPFAM" id="SSF56672">
    <property type="entry name" value="DNA/RNA polymerases"/>
    <property type="match status" value="1"/>
</dbReference>
<dbReference type="CDD" id="cd00303">
    <property type="entry name" value="retropepsin_like"/>
    <property type="match status" value="1"/>
</dbReference>
<accession>A0A6L2KG93</accession>
<feature type="compositionally biased region" description="Basic and acidic residues" evidence="5">
    <location>
        <begin position="14"/>
        <end position="26"/>
    </location>
</feature>
<dbReference type="PANTHER" id="PTHR37984:SF5">
    <property type="entry name" value="PROTEIN NYNRIN-LIKE"/>
    <property type="match status" value="1"/>
</dbReference>
<evidence type="ECO:0000259" key="6">
    <source>
        <dbReference type="PROSITE" id="PS50994"/>
    </source>
</evidence>
<reference evidence="7" key="1">
    <citation type="journal article" date="2019" name="Sci. Rep.">
        <title>Draft genome of Tanacetum cinerariifolium, the natural source of mosquito coil.</title>
        <authorList>
            <person name="Yamashiro T."/>
            <person name="Shiraishi A."/>
            <person name="Satake H."/>
            <person name="Nakayama K."/>
        </authorList>
    </citation>
    <scope>NUCLEOTIDE SEQUENCE</scope>
</reference>
<dbReference type="AlphaFoldDB" id="A0A6L2KG93"/>
<dbReference type="PANTHER" id="PTHR37984">
    <property type="entry name" value="PROTEIN CBG26694"/>
    <property type="match status" value="1"/>
</dbReference>
<dbReference type="InterPro" id="IPR050951">
    <property type="entry name" value="Retrovirus_Pol_polyprotein"/>
</dbReference>
<dbReference type="Gene3D" id="3.30.420.10">
    <property type="entry name" value="Ribonuclease H-like superfamily/Ribonuclease H"/>
    <property type="match status" value="1"/>
</dbReference>
<comment type="caution">
    <text evidence="7">The sequence shown here is derived from an EMBL/GenBank/DDBJ whole genome shotgun (WGS) entry which is preliminary data.</text>
</comment>
<dbReference type="SUPFAM" id="SSF53098">
    <property type="entry name" value="Ribonuclease H-like"/>
    <property type="match status" value="1"/>
</dbReference>
<name>A0A6L2KG93_TANCI</name>
<evidence type="ECO:0000256" key="4">
    <source>
        <dbReference type="ARBA" id="ARBA00022759"/>
    </source>
</evidence>
<dbReference type="EMBL" id="BKCJ010002305">
    <property type="protein sequence ID" value="GEU47672.1"/>
    <property type="molecule type" value="Genomic_DNA"/>
</dbReference>
<keyword evidence="3" id="KW-0540">Nuclease</keyword>
<dbReference type="InterPro" id="IPR021109">
    <property type="entry name" value="Peptidase_aspartic_dom_sf"/>
</dbReference>
<gene>
    <name evidence="7" type="ORF">Tci_019650</name>
</gene>
<dbReference type="GO" id="GO:0016779">
    <property type="term" value="F:nucleotidyltransferase activity"/>
    <property type="evidence" value="ECO:0007669"/>
    <property type="project" value="UniProtKB-KW"/>
</dbReference>